<evidence type="ECO:0000313" key="3">
    <source>
        <dbReference type="EMBL" id="OKL41383.1"/>
    </source>
</evidence>
<dbReference type="OrthoDB" id="1164858at2"/>
<feature type="region of interest" description="Disordered" evidence="1">
    <location>
        <begin position="202"/>
        <end position="221"/>
    </location>
</feature>
<proteinExistence type="predicted"/>
<dbReference type="AlphaFoldDB" id="A0A1Q5PGP9"/>
<accession>A0A1Q5PGP9</accession>
<dbReference type="STRING" id="1797110.A3841_09995"/>
<dbReference type="EMBL" id="LVWA01000003">
    <property type="protein sequence ID" value="OKL41383.1"/>
    <property type="molecule type" value="Genomic_DNA"/>
</dbReference>
<organism evidence="3 4">
    <name type="scientific">Pontibacter flavimaris</name>
    <dbReference type="NCBI Taxonomy" id="1797110"/>
    <lineage>
        <taxon>Bacteria</taxon>
        <taxon>Pseudomonadati</taxon>
        <taxon>Bacteroidota</taxon>
        <taxon>Cytophagia</taxon>
        <taxon>Cytophagales</taxon>
        <taxon>Hymenobacteraceae</taxon>
        <taxon>Pontibacter</taxon>
    </lineage>
</organism>
<keyword evidence="4" id="KW-1185">Reference proteome</keyword>
<evidence type="ECO:0000256" key="2">
    <source>
        <dbReference type="SAM" id="SignalP"/>
    </source>
</evidence>
<feature type="chain" id="PRO_5012524704" evidence="2">
    <location>
        <begin position="23"/>
        <end position="221"/>
    </location>
</feature>
<sequence>MKLIKTIIILLLLTGCNTTVNTTPVLITEEKQPDYALLRTELEEIYDIDQNIRNIDWDTLSSPEASIAYSMKMMAIDSVNQTRILPIIEQYGWLPKSNIGEKAADGIFLVVQHSNLRTIEKYLPQMEALVREGEADALDAAMMRDRLLSFQGKKQIYGTQANNMVRGDGSIVIWPIEDAENVNKRRKEVGFTTTVEENAKRLRAAYDPNEKLPKKNNNAQH</sequence>
<name>A0A1Q5PGP9_9BACT</name>
<dbReference type="Proteomes" id="UP000186551">
    <property type="component" value="Unassembled WGS sequence"/>
</dbReference>
<feature type="signal peptide" evidence="2">
    <location>
        <begin position="1"/>
        <end position="22"/>
    </location>
</feature>
<dbReference type="InterPro" id="IPR046732">
    <property type="entry name" value="DUF6624"/>
</dbReference>
<gene>
    <name evidence="3" type="ORF">A3841_09995</name>
</gene>
<evidence type="ECO:0000256" key="1">
    <source>
        <dbReference type="SAM" id="MobiDB-lite"/>
    </source>
</evidence>
<evidence type="ECO:0000313" key="4">
    <source>
        <dbReference type="Proteomes" id="UP000186551"/>
    </source>
</evidence>
<reference evidence="3 4" key="1">
    <citation type="submission" date="2016-03" db="EMBL/GenBank/DDBJ databases">
        <title>Genome sequence of Pontibacter sp. nov., of the family cytophagaceae, isolated from marine sediment of the Yellow Sea, China.</title>
        <authorList>
            <person name="Zhang G."/>
            <person name="Zhang R."/>
        </authorList>
    </citation>
    <scope>NUCLEOTIDE SEQUENCE [LARGE SCALE GENOMIC DNA]</scope>
    <source>
        <strain evidence="3 4">S10-8</strain>
    </source>
</reference>
<keyword evidence="2" id="KW-0732">Signal</keyword>
<dbReference type="Pfam" id="PF20329">
    <property type="entry name" value="DUF6624"/>
    <property type="match status" value="1"/>
</dbReference>
<protein>
    <submittedName>
        <fullName evidence="3">Uncharacterized protein</fullName>
    </submittedName>
</protein>
<dbReference type="PROSITE" id="PS51257">
    <property type="entry name" value="PROKAR_LIPOPROTEIN"/>
    <property type="match status" value="1"/>
</dbReference>
<comment type="caution">
    <text evidence="3">The sequence shown here is derived from an EMBL/GenBank/DDBJ whole genome shotgun (WGS) entry which is preliminary data.</text>
</comment>
<dbReference type="RefSeq" id="WP_073850798.1">
    <property type="nucleotide sequence ID" value="NZ_LVWA01000003.1"/>
</dbReference>